<dbReference type="PROSITE" id="PS00096">
    <property type="entry name" value="SHMT"/>
    <property type="match status" value="1"/>
</dbReference>
<reference evidence="20" key="1">
    <citation type="journal article" date="2017" name="Genome Biol.">
        <title>Comparative genomics reveals high biological diversity and specific adaptations in the industrially and medically important fungal genus Aspergillus.</title>
        <authorList>
            <person name="de Vries R.P."/>
            <person name="Riley R."/>
            <person name="Wiebenga A."/>
            <person name="Aguilar-Osorio G."/>
            <person name="Amillis S."/>
            <person name="Uchima C.A."/>
            <person name="Anderluh G."/>
            <person name="Asadollahi M."/>
            <person name="Askin M."/>
            <person name="Barry K."/>
            <person name="Battaglia E."/>
            <person name="Bayram O."/>
            <person name="Benocci T."/>
            <person name="Braus-Stromeyer S.A."/>
            <person name="Caldana C."/>
            <person name="Canovas D."/>
            <person name="Cerqueira G.C."/>
            <person name="Chen F."/>
            <person name="Chen W."/>
            <person name="Choi C."/>
            <person name="Clum A."/>
            <person name="Dos Santos R.A."/>
            <person name="Damasio A.R."/>
            <person name="Diallinas G."/>
            <person name="Emri T."/>
            <person name="Fekete E."/>
            <person name="Flipphi M."/>
            <person name="Freyberg S."/>
            <person name="Gallo A."/>
            <person name="Gournas C."/>
            <person name="Habgood R."/>
            <person name="Hainaut M."/>
            <person name="Harispe M.L."/>
            <person name="Henrissat B."/>
            <person name="Hilden K.S."/>
            <person name="Hope R."/>
            <person name="Hossain A."/>
            <person name="Karabika E."/>
            <person name="Karaffa L."/>
            <person name="Karanyi Z."/>
            <person name="Krasevec N."/>
            <person name="Kuo A."/>
            <person name="Kusch H."/>
            <person name="LaButti K."/>
            <person name="Lagendijk E.L."/>
            <person name="Lapidus A."/>
            <person name="Levasseur A."/>
            <person name="Lindquist E."/>
            <person name="Lipzen A."/>
            <person name="Logrieco A.F."/>
            <person name="MacCabe A."/>
            <person name="Maekelae M.R."/>
            <person name="Malavazi I."/>
            <person name="Melin P."/>
            <person name="Meyer V."/>
            <person name="Mielnichuk N."/>
            <person name="Miskei M."/>
            <person name="Molnar A.P."/>
            <person name="Mule G."/>
            <person name="Ngan C.Y."/>
            <person name="Orejas M."/>
            <person name="Orosz E."/>
            <person name="Ouedraogo J.P."/>
            <person name="Overkamp K.M."/>
            <person name="Park H.-S."/>
            <person name="Perrone G."/>
            <person name="Piumi F."/>
            <person name="Punt P.J."/>
            <person name="Ram A.F."/>
            <person name="Ramon A."/>
            <person name="Rauscher S."/>
            <person name="Record E."/>
            <person name="Riano-Pachon D.M."/>
            <person name="Robert V."/>
            <person name="Roehrig J."/>
            <person name="Ruller R."/>
            <person name="Salamov A."/>
            <person name="Salih N.S."/>
            <person name="Samson R.A."/>
            <person name="Sandor E."/>
            <person name="Sanguinetti M."/>
            <person name="Schuetze T."/>
            <person name="Sepcic K."/>
            <person name="Shelest E."/>
            <person name="Sherlock G."/>
            <person name="Sophianopoulou V."/>
            <person name="Squina F.M."/>
            <person name="Sun H."/>
            <person name="Susca A."/>
            <person name="Todd R.B."/>
            <person name="Tsang A."/>
            <person name="Unkles S.E."/>
            <person name="van de Wiele N."/>
            <person name="van Rossen-Uffink D."/>
            <person name="Oliveira J.V."/>
            <person name="Vesth T.C."/>
            <person name="Visser J."/>
            <person name="Yu J.-H."/>
            <person name="Zhou M."/>
            <person name="Andersen M.R."/>
            <person name="Archer D.B."/>
            <person name="Baker S.E."/>
            <person name="Benoit I."/>
            <person name="Brakhage A.A."/>
            <person name="Braus G.H."/>
            <person name="Fischer R."/>
            <person name="Frisvad J.C."/>
            <person name="Goldman G.H."/>
            <person name="Houbraken J."/>
            <person name="Oakley B."/>
            <person name="Pocsi I."/>
            <person name="Scazzocchio C."/>
            <person name="Seiboth B."/>
            <person name="vanKuyk P.A."/>
            <person name="Wortman J."/>
            <person name="Dyer P.S."/>
            <person name="Grigoriev I.V."/>
        </authorList>
    </citation>
    <scope>NUCLEOTIDE SEQUENCE [LARGE SCALE GENOMIC DNA]</scope>
    <source>
        <strain evidence="20">CBS 593.65</strain>
    </source>
</reference>
<dbReference type="InterPro" id="IPR039429">
    <property type="entry name" value="SHMT-like_dom"/>
</dbReference>
<evidence type="ECO:0000256" key="4">
    <source>
        <dbReference type="ARBA" id="ARBA00004173"/>
    </source>
</evidence>
<name>A0A1L9TG85_9EURO</name>
<dbReference type="InterPro" id="IPR015422">
    <property type="entry name" value="PyrdxlP-dep_Trfase_small"/>
</dbReference>
<protein>
    <recommendedName>
        <fullName evidence="14">Serine hydroxymethyltransferase</fullName>
        <ecNumber evidence="14">2.1.2.1</ecNumber>
    </recommendedName>
</protein>
<evidence type="ECO:0000256" key="5">
    <source>
        <dbReference type="ARBA" id="ARBA00004777"/>
    </source>
</evidence>
<dbReference type="Gene3D" id="3.90.1150.10">
    <property type="entry name" value="Aspartate Aminotransferase, domain 1"/>
    <property type="match status" value="1"/>
</dbReference>
<dbReference type="Pfam" id="PF03473">
    <property type="entry name" value="MOSC"/>
    <property type="match status" value="1"/>
</dbReference>
<dbReference type="InterPro" id="IPR016035">
    <property type="entry name" value="Acyl_Trfase/lysoPLipase"/>
</dbReference>
<feature type="domain" description="PNPLA" evidence="18">
    <location>
        <begin position="1014"/>
        <end position="1279"/>
    </location>
</feature>
<feature type="region of interest" description="Disordered" evidence="15">
    <location>
        <begin position="1132"/>
        <end position="1176"/>
    </location>
</feature>
<dbReference type="PANTHER" id="PTHR11680">
    <property type="entry name" value="SERINE HYDROXYMETHYLTRANSFERASE"/>
    <property type="match status" value="1"/>
</dbReference>
<dbReference type="EC" id="2.1.2.1" evidence="14"/>
<gene>
    <name evidence="19" type="ORF">ASPSYDRAFT_150938</name>
</gene>
<dbReference type="GO" id="GO:0005739">
    <property type="term" value="C:mitochondrion"/>
    <property type="evidence" value="ECO:0007669"/>
    <property type="project" value="UniProtKB-SubCell"/>
</dbReference>
<feature type="compositionally biased region" description="Pro residues" evidence="15">
    <location>
        <begin position="1454"/>
        <end position="1463"/>
    </location>
</feature>
<dbReference type="InterPro" id="IPR002641">
    <property type="entry name" value="PNPLA_dom"/>
</dbReference>
<keyword evidence="16" id="KW-0472">Membrane</keyword>
<dbReference type="InterPro" id="IPR005303">
    <property type="entry name" value="MOCOS_middle"/>
</dbReference>
<dbReference type="GO" id="GO:0004372">
    <property type="term" value="F:glycine hydroxymethyltransferase activity"/>
    <property type="evidence" value="ECO:0007669"/>
    <property type="project" value="UniProtKB-EC"/>
</dbReference>
<keyword evidence="11" id="KW-0443">Lipid metabolism</keyword>
<evidence type="ECO:0000259" key="18">
    <source>
        <dbReference type="PROSITE" id="PS51635"/>
    </source>
</evidence>
<evidence type="ECO:0000256" key="16">
    <source>
        <dbReference type="SAM" id="Phobius"/>
    </source>
</evidence>
<evidence type="ECO:0000256" key="2">
    <source>
        <dbReference type="ARBA" id="ARBA00001933"/>
    </source>
</evidence>
<comment type="similarity">
    <text evidence="6 14">Belongs to the SHMT family.</text>
</comment>
<dbReference type="GO" id="GO:0019264">
    <property type="term" value="P:glycine biosynthetic process from serine"/>
    <property type="evidence" value="ECO:0007669"/>
    <property type="project" value="InterPro"/>
</dbReference>
<comment type="caution">
    <text evidence="13">Lacks conserved residue(s) required for the propagation of feature annotation.</text>
</comment>
<evidence type="ECO:0000256" key="6">
    <source>
        <dbReference type="ARBA" id="ARBA00006376"/>
    </source>
</evidence>
<dbReference type="SUPFAM" id="SSF52151">
    <property type="entry name" value="FabD/lysophospholipase-like"/>
    <property type="match status" value="1"/>
</dbReference>
<comment type="pathway">
    <text evidence="5 14">One-carbon metabolism; tetrahydrofolate interconversion.</text>
</comment>
<dbReference type="PROSITE" id="PS51635">
    <property type="entry name" value="PNPLA"/>
    <property type="match status" value="1"/>
</dbReference>
<dbReference type="GO" id="GO:0030170">
    <property type="term" value="F:pyridoxal phosphate binding"/>
    <property type="evidence" value="ECO:0007669"/>
    <property type="project" value="InterPro"/>
</dbReference>
<keyword evidence="9 14" id="KW-0663">Pyridoxal phosphate</keyword>
<dbReference type="GeneID" id="63758130"/>
<dbReference type="FunFam" id="3.40.640.10:FF:000097">
    <property type="entry name" value="Serine hydroxymethyltransferase"/>
    <property type="match status" value="1"/>
</dbReference>
<evidence type="ECO:0000313" key="19">
    <source>
        <dbReference type="EMBL" id="OJJ58438.1"/>
    </source>
</evidence>
<dbReference type="InterPro" id="IPR019798">
    <property type="entry name" value="Ser_HO-MeTrfase_PLP_BS"/>
</dbReference>
<feature type="compositionally biased region" description="Pro residues" evidence="15">
    <location>
        <begin position="1538"/>
        <end position="1550"/>
    </location>
</feature>
<evidence type="ECO:0000256" key="12">
    <source>
        <dbReference type="ARBA" id="ARBA00023128"/>
    </source>
</evidence>
<dbReference type="Gene3D" id="3.40.640.10">
    <property type="entry name" value="Type I PLP-dependent aspartate aminotransferase-like (Major domain)"/>
    <property type="match status" value="1"/>
</dbReference>
<dbReference type="Proteomes" id="UP000184356">
    <property type="component" value="Unassembled WGS sequence"/>
</dbReference>
<feature type="short sequence motif" description="GXGXXG" evidence="13">
    <location>
        <begin position="1018"/>
        <end position="1023"/>
    </location>
</feature>
<dbReference type="InterPro" id="IPR015421">
    <property type="entry name" value="PyrdxlP-dep_Trfase_major"/>
</dbReference>
<evidence type="ECO:0000256" key="9">
    <source>
        <dbReference type="ARBA" id="ARBA00022898"/>
    </source>
</evidence>
<comment type="catalytic activity">
    <reaction evidence="1 14">
        <text>(6R)-5,10-methylene-5,6,7,8-tetrahydrofolate + glycine + H2O = (6S)-5,6,7,8-tetrahydrofolate + L-serine</text>
        <dbReference type="Rhea" id="RHEA:15481"/>
        <dbReference type="ChEBI" id="CHEBI:15377"/>
        <dbReference type="ChEBI" id="CHEBI:15636"/>
        <dbReference type="ChEBI" id="CHEBI:33384"/>
        <dbReference type="ChEBI" id="CHEBI:57305"/>
        <dbReference type="ChEBI" id="CHEBI:57453"/>
        <dbReference type="EC" id="2.1.2.1"/>
    </reaction>
</comment>
<dbReference type="InterPro" id="IPR001085">
    <property type="entry name" value="Ser_HO-MeTrfase"/>
</dbReference>
<dbReference type="SUPFAM" id="SSF141673">
    <property type="entry name" value="MOSC N-terminal domain-like"/>
    <property type="match status" value="1"/>
</dbReference>
<keyword evidence="12" id="KW-0496">Mitochondrion</keyword>
<keyword evidence="7 14" id="KW-0554">One-carbon metabolism</keyword>
<dbReference type="EMBL" id="KV878586">
    <property type="protein sequence ID" value="OJJ58438.1"/>
    <property type="molecule type" value="Genomic_DNA"/>
</dbReference>
<comment type="cofactor">
    <cofactor evidence="2 14">
        <name>pyridoxal 5'-phosphate</name>
        <dbReference type="ChEBI" id="CHEBI:597326"/>
    </cofactor>
</comment>
<dbReference type="VEuPathDB" id="FungiDB:ASPSYDRAFT_150938"/>
<dbReference type="InterPro" id="IPR005302">
    <property type="entry name" value="MoCF_Sase_C"/>
</dbReference>
<dbReference type="CDD" id="cd00378">
    <property type="entry name" value="SHMT"/>
    <property type="match status" value="1"/>
</dbReference>
<sequence>LLSAPLQEADPSVYNILQKEKKRQQHFINLIPSENFTSQAVLDALGSVMQNKYSEGYPGARYYGGNEHIDESERLCQQRALETFRLSPEEWGVNVQPLSGSPANLYAISALLNTHDRLMGLDLPHGGHLSHGYQTPTKKISFISKYFETFPYRLDESTGLIDYDSLEKQALLYRPKLIIAGTSAYSRLIDYPRMREIADNTGAYLLSDMAHISGLVAAGVVPSPFLHSDVVTTTTHKSLRGPRGAMIFFRKGVRRMDKKGNPEMYDLEGPINASVFPGHQGGPHNHTITALAVALQQAQSTEFKTYQETVLANAQSLAERLGGPTSSGGLGYNIVSGGTDNHLVLMDLKNRGVDGARVERVLELCGVASNKNTVPGDKSALKPGGLRLGTPAMTTRGFQPEDFRRVADIVDRAVTITQKLDKPAKEAAAAKGAKNPNTVKAFLEYVGNGEEISEIVQLRQEVEDWAGTFRLLPLIPAPRPFSIELDSSASVNFYRKNCICIITPTYHESQPGASSTNSPSNPLIKIMLPEQYLITVISKHKLTGPTNSPTQIYVYPVKSLRGVSLTSAQVTRLGFKYDRRFMLLKVIPSETKGETTLKNMHIPHLPEMALFETELFEPGVDGEDERGRLKIIYNHPRSGSETEEQINENGPAKERKHRDTIDVPLTPDTRGLDELAIVMHRSPTKGYNMGAKYNQWLSERFGYEVVLAYLGDGNSRSVLGTFAPAKHVAHKNQIQRELDLGGGFAALLVVLGVLWVGFTATSMPMSVVVAGGALGYDHSWKAGVGIGATVAMGGLAYLSFIWRTGTGREDRITFADSAALLVINETSVGNVSSRLEGDEEMDRRKFRANIVVEGSEMAYEEDFWAELVVGSSQIRVLLTANCARCQSINVNFATGKFGTGDSGKVFKKLMADRRVDKGAKYSPIFGRYGFLDAKSDLKTVRVGDDVVVARRMDERAVYGNCGCAQNSWLHHFDFIFPSSACILLTSILVQNSDFIAMDQVRRKDTTKGPPLRVLSLDGGGVRGYSMLILLQELMHRVYVEAEGKPPRRDQVPKPCDYFDLIAGTGTGGLIALMLGRLRLDLETCKDVYVRMTRRVFETDKTFAGIPFRSTLFKASKLEEAIRECVREHTIYEAEGNDTTSPTSPAYAPFSPNFSTTSIPQRSGSRASQSTTHSSMNNRSSAFINGLRWGNPDALLYDNRENRTKTAVTALYRGTTKGGNSVLLRSYDSRKEPAPEYNCTVWQAGRATSATGLAFKPIQIGQHWFIDEGPGTYNPSPQILDEAVVNEWPGREIGVFISVGTGKRPPNTNNRQHEWWEDFFGDALGTFAEARRRLITKIEGCEDIHHDMLREHLPKRNVSKDNYYRLNVEVGVGEFGMNEWHRLADISTNTRRYLSRPDVKKMILDASVKFAKIERMHRRLEAHTAAGHDPSTLLEDDHSSLAPSPRLSVTSPAPAHAPPPPPPDAIELPAELPGDFIQLQPNDDKLPVHPTPQDAIRPSSGRASVSDIISSNEPSRPTSQAYSPPRLSFDHMHSHSHSGPPPIPPKTPIPYPDTAELGGIQMPMPSPGLHPAHAPAAATGRPPYPVDEPPPVVNKLRKPSYQVRDYSA</sequence>
<accession>A0A1L9TG85</accession>
<dbReference type="PANTHER" id="PTHR11680:SF57">
    <property type="entry name" value="SERINE HYDROXYMETHYLTRANSFERASE, MITOCHONDRIAL"/>
    <property type="match status" value="1"/>
</dbReference>
<evidence type="ECO:0000256" key="7">
    <source>
        <dbReference type="ARBA" id="ARBA00022563"/>
    </source>
</evidence>
<evidence type="ECO:0000256" key="8">
    <source>
        <dbReference type="ARBA" id="ARBA00022679"/>
    </source>
</evidence>
<evidence type="ECO:0000256" key="3">
    <source>
        <dbReference type="ARBA" id="ARBA00002224"/>
    </source>
</evidence>
<feature type="region of interest" description="Disordered" evidence="15">
    <location>
        <begin position="638"/>
        <end position="657"/>
    </location>
</feature>
<dbReference type="Pfam" id="PF00464">
    <property type="entry name" value="SHMT"/>
    <property type="match status" value="1"/>
</dbReference>
<keyword evidence="16" id="KW-0812">Transmembrane</keyword>
<keyword evidence="10" id="KW-0809">Transit peptide</keyword>
<dbReference type="SUPFAM" id="SSF53383">
    <property type="entry name" value="PLP-dependent transferases"/>
    <property type="match status" value="1"/>
</dbReference>
<keyword evidence="16" id="KW-1133">Transmembrane helix</keyword>
<dbReference type="GO" id="GO:0035999">
    <property type="term" value="P:tetrahydrofolate interconversion"/>
    <property type="evidence" value="ECO:0007669"/>
    <property type="project" value="UniProtKB-UniPathway"/>
</dbReference>
<dbReference type="Gene3D" id="3.40.1090.10">
    <property type="entry name" value="Cytosolic phospholipase A2 catalytic domain"/>
    <property type="match status" value="1"/>
</dbReference>
<dbReference type="Pfam" id="PF01734">
    <property type="entry name" value="Patatin"/>
    <property type="match status" value="1"/>
</dbReference>
<dbReference type="GO" id="GO:0046486">
    <property type="term" value="P:glycerolipid metabolic process"/>
    <property type="evidence" value="ECO:0007669"/>
    <property type="project" value="UniProtKB-ARBA"/>
</dbReference>
<dbReference type="RefSeq" id="XP_040702244.1">
    <property type="nucleotide sequence ID" value="XM_040842057.1"/>
</dbReference>
<dbReference type="Pfam" id="PF03476">
    <property type="entry name" value="MOSC_N"/>
    <property type="match status" value="1"/>
</dbReference>
<comment type="subcellular location">
    <subcellularLocation>
        <location evidence="4">Mitochondrion</location>
    </subcellularLocation>
</comment>
<feature type="region of interest" description="Disordered" evidence="15">
    <location>
        <begin position="1424"/>
        <end position="1607"/>
    </location>
</feature>
<evidence type="ECO:0000256" key="1">
    <source>
        <dbReference type="ARBA" id="ARBA00001528"/>
    </source>
</evidence>
<keyword evidence="8 14" id="KW-0808">Transferase</keyword>
<dbReference type="HAMAP" id="MF_00051">
    <property type="entry name" value="SHMT"/>
    <property type="match status" value="1"/>
</dbReference>
<evidence type="ECO:0000256" key="10">
    <source>
        <dbReference type="ARBA" id="ARBA00022946"/>
    </source>
</evidence>
<organism evidence="19 20">
    <name type="scientific">Aspergillus sydowii CBS 593.65</name>
    <dbReference type="NCBI Taxonomy" id="1036612"/>
    <lineage>
        <taxon>Eukaryota</taxon>
        <taxon>Fungi</taxon>
        <taxon>Dikarya</taxon>
        <taxon>Ascomycota</taxon>
        <taxon>Pezizomycotina</taxon>
        <taxon>Eurotiomycetes</taxon>
        <taxon>Eurotiomycetidae</taxon>
        <taxon>Eurotiales</taxon>
        <taxon>Aspergillaceae</taxon>
        <taxon>Aspergillus</taxon>
        <taxon>Aspergillus subgen. Nidulantes</taxon>
    </lineage>
</organism>
<feature type="compositionally biased region" description="Polar residues" evidence="15">
    <location>
        <begin position="1151"/>
        <end position="1176"/>
    </location>
</feature>
<dbReference type="UniPathway" id="UPA00193"/>
<evidence type="ECO:0000313" key="20">
    <source>
        <dbReference type="Proteomes" id="UP000184356"/>
    </source>
</evidence>
<dbReference type="InterPro" id="IPR049943">
    <property type="entry name" value="Ser_HO-MeTrfase-like"/>
</dbReference>
<proteinExistence type="inferred from homology"/>
<feature type="compositionally biased region" description="Polar residues" evidence="15">
    <location>
        <begin position="1500"/>
        <end position="1521"/>
    </location>
</feature>
<dbReference type="PROSITE" id="PS51340">
    <property type="entry name" value="MOSC"/>
    <property type="match status" value="1"/>
</dbReference>
<feature type="non-terminal residue" evidence="19">
    <location>
        <position position="1"/>
    </location>
</feature>
<dbReference type="STRING" id="1036612.A0A1L9TG85"/>
<dbReference type="GO" id="GO:0030151">
    <property type="term" value="F:molybdenum ion binding"/>
    <property type="evidence" value="ECO:0007669"/>
    <property type="project" value="InterPro"/>
</dbReference>
<feature type="domain" description="MOSC" evidence="17">
    <location>
        <begin position="795"/>
        <end position="949"/>
    </location>
</feature>
<evidence type="ECO:0000256" key="14">
    <source>
        <dbReference type="RuleBase" id="RU000585"/>
    </source>
</evidence>
<evidence type="ECO:0000256" key="11">
    <source>
        <dbReference type="ARBA" id="ARBA00023098"/>
    </source>
</evidence>
<dbReference type="CDD" id="cd07216">
    <property type="entry name" value="Pat17_PNPLA8_PNPLA9_like3"/>
    <property type="match status" value="1"/>
</dbReference>
<evidence type="ECO:0000256" key="15">
    <source>
        <dbReference type="SAM" id="MobiDB-lite"/>
    </source>
</evidence>
<dbReference type="InterPro" id="IPR015424">
    <property type="entry name" value="PyrdxlP-dep_Trfase"/>
</dbReference>
<feature type="transmembrane region" description="Helical" evidence="16">
    <location>
        <begin position="780"/>
        <end position="802"/>
    </location>
</feature>
<feature type="compositionally biased region" description="Pro residues" evidence="15">
    <location>
        <begin position="1581"/>
        <end position="1591"/>
    </location>
</feature>
<dbReference type="NCBIfam" id="NF000586">
    <property type="entry name" value="PRK00011.1"/>
    <property type="match status" value="1"/>
</dbReference>
<keyword evidence="20" id="KW-1185">Reference proteome</keyword>
<comment type="function">
    <text evidence="3 14">Interconversion of serine and glycine.</text>
</comment>
<evidence type="ECO:0000259" key="17">
    <source>
        <dbReference type="PROSITE" id="PS51340"/>
    </source>
</evidence>
<evidence type="ECO:0000256" key="13">
    <source>
        <dbReference type="PROSITE-ProRule" id="PRU01161"/>
    </source>
</evidence>
<dbReference type="OrthoDB" id="630895at2759"/>